<dbReference type="SUPFAM" id="SSF53098">
    <property type="entry name" value="Ribonuclease H-like"/>
    <property type="match status" value="1"/>
</dbReference>
<keyword evidence="1" id="KW-0812">Transmembrane</keyword>
<accession>A0AAV8Y8E0</accession>
<dbReference type="PANTHER" id="PTHR37162">
    <property type="entry name" value="HAT FAMILY DIMERISATION DOMAINCONTAINING PROTEIN-RELATED"/>
    <property type="match status" value="1"/>
</dbReference>
<feature type="transmembrane region" description="Helical" evidence="1">
    <location>
        <begin position="264"/>
        <end position="284"/>
    </location>
</feature>
<keyword evidence="3" id="KW-1185">Reference proteome</keyword>
<dbReference type="InterPro" id="IPR012337">
    <property type="entry name" value="RNaseH-like_sf"/>
</dbReference>
<sequence length="312" mass="36153">MDSWSPILKNIFPDSKIAQQINLKRTKATAILCNSLGNNFLTDLDNKLREPGFIFSLVMDETTDISVKKQCALSVIFYDARLNLVKTQFFELVEAHGSTANDLFYILKDSLTSRKIPLTNLVGFSSDTTNVMVGEHHSVFSHLKEVLPHIIFIRCSRHMAHLATSKAYLKLPRHVEDLLRNIGSHFNRSSLRRSKFEEFQNFFNVDIHKILSPAITRWLSIKACVDRVLKQYEPLKHYLMESVLEDPSHTTYTMLQTMTNQFTIIYLEFLLYTLGLMTAFNMLFQSEKPLLYRVKPETEILLYVLILLKLQL</sequence>
<organism evidence="2 3">
    <name type="scientific">Rhamnusium bicolor</name>
    <dbReference type="NCBI Taxonomy" id="1586634"/>
    <lineage>
        <taxon>Eukaryota</taxon>
        <taxon>Metazoa</taxon>
        <taxon>Ecdysozoa</taxon>
        <taxon>Arthropoda</taxon>
        <taxon>Hexapoda</taxon>
        <taxon>Insecta</taxon>
        <taxon>Pterygota</taxon>
        <taxon>Neoptera</taxon>
        <taxon>Endopterygota</taxon>
        <taxon>Coleoptera</taxon>
        <taxon>Polyphaga</taxon>
        <taxon>Cucujiformia</taxon>
        <taxon>Chrysomeloidea</taxon>
        <taxon>Cerambycidae</taxon>
        <taxon>Lepturinae</taxon>
        <taxon>Rhagiini</taxon>
        <taxon>Rhamnusium</taxon>
    </lineage>
</organism>
<gene>
    <name evidence="2" type="ORF">NQ314_008846</name>
</gene>
<evidence type="ECO:0000313" key="2">
    <source>
        <dbReference type="EMBL" id="KAJ8946591.1"/>
    </source>
</evidence>
<reference evidence="2" key="1">
    <citation type="journal article" date="2023" name="Insect Mol. Biol.">
        <title>Genome sequencing provides insights into the evolution of gene families encoding plant cell wall-degrading enzymes in longhorned beetles.</title>
        <authorList>
            <person name="Shin N.R."/>
            <person name="Okamura Y."/>
            <person name="Kirsch R."/>
            <person name="Pauchet Y."/>
        </authorList>
    </citation>
    <scope>NUCLEOTIDE SEQUENCE</scope>
    <source>
        <strain evidence="2">RBIC_L_NR</strain>
    </source>
</reference>
<dbReference type="EMBL" id="JANEYF010002429">
    <property type="protein sequence ID" value="KAJ8946591.1"/>
    <property type="molecule type" value="Genomic_DNA"/>
</dbReference>
<comment type="caution">
    <text evidence="2">The sequence shown here is derived from an EMBL/GenBank/DDBJ whole genome shotgun (WGS) entry which is preliminary data.</text>
</comment>
<keyword evidence="1" id="KW-0472">Membrane</keyword>
<keyword evidence="1" id="KW-1133">Transmembrane helix</keyword>
<dbReference type="AlphaFoldDB" id="A0AAV8Y8E0"/>
<proteinExistence type="predicted"/>
<evidence type="ECO:0008006" key="4">
    <source>
        <dbReference type="Google" id="ProtNLM"/>
    </source>
</evidence>
<protein>
    <recommendedName>
        <fullName evidence="4">DUF4371 domain-containing protein</fullName>
    </recommendedName>
</protein>
<dbReference type="Proteomes" id="UP001162156">
    <property type="component" value="Unassembled WGS sequence"/>
</dbReference>
<name>A0AAV8Y8E0_9CUCU</name>
<evidence type="ECO:0000313" key="3">
    <source>
        <dbReference type="Proteomes" id="UP001162156"/>
    </source>
</evidence>
<dbReference type="PANTHER" id="PTHR37162:SF1">
    <property type="entry name" value="BED-TYPE DOMAIN-CONTAINING PROTEIN"/>
    <property type="match status" value="1"/>
</dbReference>
<evidence type="ECO:0000256" key="1">
    <source>
        <dbReference type="SAM" id="Phobius"/>
    </source>
</evidence>